<evidence type="ECO:0000313" key="3">
    <source>
        <dbReference type="Proteomes" id="UP000051681"/>
    </source>
</evidence>
<feature type="transmembrane region" description="Helical" evidence="1">
    <location>
        <begin position="80"/>
        <end position="99"/>
    </location>
</feature>
<feature type="transmembrane region" description="Helical" evidence="1">
    <location>
        <begin position="45"/>
        <end position="68"/>
    </location>
</feature>
<evidence type="ECO:0000313" key="2">
    <source>
        <dbReference type="EMBL" id="CUH83321.1"/>
    </source>
</evidence>
<evidence type="ECO:0000256" key="1">
    <source>
        <dbReference type="SAM" id="Phobius"/>
    </source>
</evidence>
<dbReference type="Proteomes" id="UP000051681">
    <property type="component" value="Unassembled WGS sequence"/>
</dbReference>
<keyword evidence="1" id="KW-0472">Membrane</keyword>
<reference evidence="2 3" key="1">
    <citation type="submission" date="2015-09" db="EMBL/GenBank/DDBJ databases">
        <authorList>
            <consortium name="Swine Surveillance"/>
        </authorList>
    </citation>
    <scope>NUCLEOTIDE SEQUENCE [LARGE SCALE GENOMIC DNA]</scope>
    <source>
        <strain evidence="2 3">CECT 8383</strain>
    </source>
</reference>
<accession>A0A0P1GMB7</accession>
<gene>
    <name evidence="2" type="ORF">TM5383_00506</name>
</gene>
<dbReference type="RefSeq" id="WP_143570292.1">
    <property type="nucleotide sequence ID" value="NZ_CYSF01000003.1"/>
</dbReference>
<keyword evidence="1" id="KW-0812">Transmembrane</keyword>
<dbReference type="EMBL" id="CYSF01000003">
    <property type="protein sequence ID" value="CUH83321.1"/>
    <property type="molecule type" value="Genomic_DNA"/>
</dbReference>
<organism evidence="2 3">
    <name type="scientific">Thalassovita mediterranea</name>
    <dbReference type="NCBI Taxonomy" id="340021"/>
    <lineage>
        <taxon>Bacteria</taxon>
        <taxon>Pseudomonadati</taxon>
        <taxon>Pseudomonadota</taxon>
        <taxon>Alphaproteobacteria</taxon>
        <taxon>Rhodobacterales</taxon>
        <taxon>Roseobacteraceae</taxon>
        <taxon>Thalassovita</taxon>
    </lineage>
</organism>
<dbReference type="STRING" id="340021.TM5383_00506"/>
<keyword evidence="3" id="KW-1185">Reference proteome</keyword>
<name>A0A0P1GMB7_9RHOB</name>
<proteinExistence type="predicted"/>
<dbReference type="AlphaFoldDB" id="A0A0P1GMB7"/>
<keyword evidence="1" id="KW-1133">Transmembrane helix</keyword>
<protein>
    <submittedName>
        <fullName evidence="2">Uncharacterized protein</fullName>
    </submittedName>
</protein>
<sequence length="100" mass="10250">MANGTKNSGSRRLLWWGLAAMVLALAGAMTWGASGDDGSIWAYKILMGKVFFAFGVGISLLLGALVLAPADAVKSLRGKLGRWSLLIGVLGSLGLAVSAS</sequence>